<feature type="region of interest" description="Disordered" evidence="2">
    <location>
        <begin position="206"/>
        <end position="234"/>
    </location>
</feature>
<evidence type="ECO:0000313" key="5">
    <source>
        <dbReference type="Proteomes" id="UP000326857"/>
    </source>
</evidence>
<sequence length="234" mass="25666">MMRKSILAGVSALVLCVAAPASAQFGGVVYDPSNYAQALEQVRQLQQQYAKMQEQLQTAKSTLDSVSHLPDQALNQIGQQFNTQQLRQALPTGDGVQNLLNGEQLNAQAQQFLNKNRVYQPTGDDFAAQEMTRNGQSIANQQAMANSLYQSSTARINALQGLEGQLAGAKDAKSVADISARIQQEQAYIQAQQVQAQSLQMWQAAQERNAQQRSDEQRRQRVESMIAEAKARGG</sequence>
<feature type="compositionally biased region" description="Basic and acidic residues" evidence="2">
    <location>
        <begin position="213"/>
        <end position="222"/>
    </location>
</feature>
<dbReference type="Pfam" id="PF07996">
    <property type="entry name" value="T4SS"/>
    <property type="match status" value="1"/>
</dbReference>
<dbReference type="Gene3D" id="1.20.58.430">
    <property type="entry name" value="Type IV secretion system, VirB5-domain"/>
    <property type="match status" value="1"/>
</dbReference>
<dbReference type="AlphaFoldDB" id="A0A5E7YYC8"/>
<dbReference type="Proteomes" id="UP000326857">
    <property type="component" value="Unassembled WGS sequence"/>
</dbReference>
<gene>
    <name evidence="4" type="ORF">SPHINGO391_410109</name>
</gene>
<proteinExistence type="predicted"/>
<feature type="chain" id="PRO_5022781642" evidence="3">
    <location>
        <begin position="24"/>
        <end position="234"/>
    </location>
</feature>
<protein>
    <submittedName>
        <fullName evidence="4">Attachment mediating protein VirB5</fullName>
    </submittedName>
</protein>
<reference evidence="4 5" key="1">
    <citation type="submission" date="2019-09" db="EMBL/GenBank/DDBJ databases">
        <authorList>
            <person name="Dittami M. S."/>
        </authorList>
    </citation>
    <scope>NUCLEOTIDE SEQUENCE [LARGE SCALE GENOMIC DNA]</scope>
    <source>
        <strain evidence="4">SPHINGO391</strain>
    </source>
</reference>
<dbReference type="InterPro" id="IPR014158">
    <property type="entry name" value="T4SS_VirB5"/>
</dbReference>
<evidence type="ECO:0000256" key="2">
    <source>
        <dbReference type="SAM" id="MobiDB-lite"/>
    </source>
</evidence>
<organism evidence="4 5">
    <name type="scientific">Sphingomonas aurantiaca</name>
    <dbReference type="NCBI Taxonomy" id="185949"/>
    <lineage>
        <taxon>Bacteria</taxon>
        <taxon>Pseudomonadati</taxon>
        <taxon>Pseudomonadota</taxon>
        <taxon>Alphaproteobacteria</taxon>
        <taxon>Sphingomonadales</taxon>
        <taxon>Sphingomonadaceae</taxon>
        <taxon>Sphingomonas</taxon>
    </lineage>
</organism>
<dbReference type="SUPFAM" id="SSF101082">
    <property type="entry name" value="Typo IV secretion system protein TraC"/>
    <property type="match status" value="1"/>
</dbReference>
<feature type="coiled-coil region" evidence="1">
    <location>
        <begin position="35"/>
        <end position="62"/>
    </location>
</feature>
<dbReference type="InterPro" id="IPR023220">
    <property type="entry name" value="T4SS_VirB5-domain"/>
</dbReference>
<keyword evidence="3" id="KW-0732">Signal</keyword>
<keyword evidence="1" id="KW-0175">Coiled coil</keyword>
<evidence type="ECO:0000313" key="4">
    <source>
        <dbReference type="EMBL" id="VVT11760.1"/>
    </source>
</evidence>
<evidence type="ECO:0000256" key="1">
    <source>
        <dbReference type="SAM" id="Coils"/>
    </source>
</evidence>
<evidence type="ECO:0000256" key="3">
    <source>
        <dbReference type="SAM" id="SignalP"/>
    </source>
</evidence>
<feature type="signal peptide" evidence="3">
    <location>
        <begin position="1"/>
        <end position="23"/>
    </location>
</feature>
<dbReference type="CDD" id="cd14262">
    <property type="entry name" value="VirB5_like"/>
    <property type="match status" value="1"/>
</dbReference>
<name>A0A5E7YYC8_9SPHN</name>
<dbReference type="EMBL" id="CABVLI010000036">
    <property type="protein sequence ID" value="VVT11760.1"/>
    <property type="molecule type" value="Genomic_DNA"/>
</dbReference>
<accession>A0A5E7YYC8</accession>